<reference evidence="2" key="1">
    <citation type="journal article" date="2019" name="Int. J. Syst. Evol. Microbiol.">
        <title>The Global Catalogue of Microorganisms (GCM) 10K type strain sequencing project: providing services to taxonomists for standard genome sequencing and annotation.</title>
        <authorList>
            <consortium name="The Broad Institute Genomics Platform"/>
            <consortium name="The Broad Institute Genome Sequencing Center for Infectious Disease"/>
            <person name="Wu L."/>
            <person name="Ma J."/>
        </authorList>
    </citation>
    <scope>NUCLEOTIDE SEQUENCE [LARGE SCALE GENOMIC DNA]</scope>
    <source>
        <strain evidence="2">CCUG 53762</strain>
    </source>
</reference>
<name>A0ABW4IC15_9SPHI</name>
<organism evidence="1 2">
    <name type="scientific">Pseudopedobacter beijingensis</name>
    <dbReference type="NCBI Taxonomy" id="1207056"/>
    <lineage>
        <taxon>Bacteria</taxon>
        <taxon>Pseudomonadati</taxon>
        <taxon>Bacteroidota</taxon>
        <taxon>Sphingobacteriia</taxon>
        <taxon>Sphingobacteriales</taxon>
        <taxon>Sphingobacteriaceae</taxon>
        <taxon>Pseudopedobacter</taxon>
    </lineage>
</organism>
<gene>
    <name evidence="1" type="ORF">ACFSAH_07605</name>
</gene>
<comment type="caution">
    <text evidence="1">The sequence shown here is derived from an EMBL/GenBank/DDBJ whole genome shotgun (WGS) entry which is preliminary data.</text>
</comment>
<proteinExistence type="predicted"/>
<evidence type="ECO:0000313" key="1">
    <source>
        <dbReference type="EMBL" id="MFD1629735.1"/>
    </source>
</evidence>
<sequence>MSRSTYIKKKISVFFLLIFAVKMVLSIAPVFVEIDRSTVNAVILQLELENETHETAKDTKSLKKSEVNDLYEMCLLPIEMDVKVKYHIKPRNYVASFFPSVPTPPPNIFC</sequence>
<dbReference type="RefSeq" id="WP_379662116.1">
    <property type="nucleotide sequence ID" value="NZ_JBHUDG010000006.1"/>
</dbReference>
<evidence type="ECO:0000313" key="2">
    <source>
        <dbReference type="Proteomes" id="UP001597118"/>
    </source>
</evidence>
<dbReference type="Proteomes" id="UP001597118">
    <property type="component" value="Unassembled WGS sequence"/>
</dbReference>
<accession>A0ABW4IC15</accession>
<dbReference type="EMBL" id="JBHUDG010000006">
    <property type="protein sequence ID" value="MFD1629735.1"/>
    <property type="molecule type" value="Genomic_DNA"/>
</dbReference>
<keyword evidence="2" id="KW-1185">Reference proteome</keyword>
<protein>
    <submittedName>
        <fullName evidence="1">Uncharacterized protein</fullName>
    </submittedName>
</protein>